<accession>A0A9K3PNM7</accession>
<feature type="region of interest" description="Disordered" evidence="1">
    <location>
        <begin position="164"/>
        <end position="184"/>
    </location>
</feature>
<evidence type="ECO:0000313" key="2">
    <source>
        <dbReference type="EMBL" id="KAG7354013.1"/>
    </source>
</evidence>
<comment type="caution">
    <text evidence="2">The sequence shown here is derived from an EMBL/GenBank/DDBJ whole genome shotgun (WGS) entry which is preliminary data.</text>
</comment>
<organism evidence="2 3">
    <name type="scientific">Nitzschia inconspicua</name>
    <dbReference type="NCBI Taxonomy" id="303405"/>
    <lineage>
        <taxon>Eukaryota</taxon>
        <taxon>Sar</taxon>
        <taxon>Stramenopiles</taxon>
        <taxon>Ochrophyta</taxon>
        <taxon>Bacillariophyta</taxon>
        <taxon>Bacillariophyceae</taxon>
        <taxon>Bacillariophycidae</taxon>
        <taxon>Bacillariales</taxon>
        <taxon>Bacillariaceae</taxon>
        <taxon>Nitzschia</taxon>
    </lineage>
</organism>
<proteinExistence type="predicted"/>
<keyword evidence="3" id="KW-1185">Reference proteome</keyword>
<dbReference type="AlphaFoldDB" id="A0A9K3PNM7"/>
<sequence>MRGYDVFYSLILEETGRQIPPPATTAPTCAMEIRQLKSSRERTERSTDATDNNDSLWTVPMLVVSSPWKFLSFLSILTGILFVAFRYDVIGTITNNNGMDDVIIKSASSSSSDVKGFTKGTTALRGHDDTAATITPGSTLMTPQPSTPTAVVQTNPDLQVTQPTFDASNAPLSEHGPNDPLTALEVSPSRRYHVFQFSGTGVASTLTVNLVTGLFEGKDVGMAYWECKGRSIQQKSKDSCTWWQRLNKIKSLPSPHLMNTTIVTKTHVQDADLLLSWFQDDFDHIFFVGNERIDQNKFLPQQYCANDTYPNVLCLEYNDLQYNDEAGLRKVVKYVKERIYQSFPYFVNVILKEEEAVQRLLDMAESYKGTPGYDSNRYGIGGGNAKSHTLEPASTNPQPPTTPDQFNNHVATTQEPSLDHLEVAPSRKYHIFQFSPSDVGSTLTVNLLLGLFEGVEQGMAYWECKTTKEKNHCTWWQRLNKILRLPSPHLMNTTIVTKTHVEDADLLLSWFQDDFDHIFFVGNERKDQNKFLPQQYCANDTYPNVLCLEYNDLQYNDEAGLRKVVKYVKERIYESFPYFANVKLKEEEAVQRLLDMVESYKGTPGYDSNRYGIGGGELKSHTLEPPNTIQDGDILNQLEIAPSRQYHVFQFSGTGVASTMTVNLLIGLFEGADQGMAYWECKHKDNVKEECTYWNRLNHIYGKPSADLINSTIVTKTHVENVDILQSWFGSDFDKLFFVGNERKDVNKFLPKEYCDNDTYPNVLCLEYNDLHYDNEESLRKVVKYVEDRIQRAFPYFANVHLKEEEAVQRLLDMAESYKGTPGYITNRYGIGGGNARNHTLDGGA</sequence>
<protein>
    <submittedName>
        <fullName evidence="2">Uncharacterized protein</fullName>
    </submittedName>
</protein>
<evidence type="ECO:0000313" key="3">
    <source>
        <dbReference type="Proteomes" id="UP000693970"/>
    </source>
</evidence>
<evidence type="ECO:0000256" key="1">
    <source>
        <dbReference type="SAM" id="MobiDB-lite"/>
    </source>
</evidence>
<reference evidence="2" key="2">
    <citation type="submission" date="2021-04" db="EMBL/GenBank/DDBJ databases">
        <authorList>
            <person name="Podell S."/>
        </authorList>
    </citation>
    <scope>NUCLEOTIDE SEQUENCE</scope>
    <source>
        <strain evidence="2">Hildebrandi</strain>
    </source>
</reference>
<name>A0A9K3PNM7_9STRA</name>
<dbReference type="Proteomes" id="UP000693970">
    <property type="component" value="Unassembled WGS sequence"/>
</dbReference>
<reference evidence="2" key="1">
    <citation type="journal article" date="2021" name="Sci. Rep.">
        <title>Diploid genomic architecture of Nitzschia inconspicua, an elite biomass production diatom.</title>
        <authorList>
            <person name="Oliver A."/>
            <person name="Podell S."/>
            <person name="Pinowska A."/>
            <person name="Traller J.C."/>
            <person name="Smith S.R."/>
            <person name="McClure R."/>
            <person name="Beliaev A."/>
            <person name="Bohutskyi P."/>
            <person name="Hill E.A."/>
            <person name="Rabines A."/>
            <person name="Zheng H."/>
            <person name="Allen L.Z."/>
            <person name="Kuo A."/>
            <person name="Grigoriev I.V."/>
            <person name="Allen A.E."/>
            <person name="Hazlebeck D."/>
            <person name="Allen E.E."/>
        </authorList>
    </citation>
    <scope>NUCLEOTIDE SEQUENCE</scope>
    <source>
        <strain evidence="2">Hildebrandi</strain>
    </source>
</reference>
<dbReference type="EMBL" id="JAGRRH010000016">
    <property type="protein sequence ID" value="KAG7354013.1"/>
    <property type="molecule type" value="Genomic_DNA"/>
</dbReference>
<feature type="region of interest" description="Disordered" evidence="1">
    <location>
        <begin position="380"/>
        <end position="403"/>
    </location>
</feature>
<gene>
    <name evidence="2" type="ORF">IV203_003369</name>
</gene>